<protein>
    <submittedName>
        <fullName evidence="1">Uncharacterized protein</fullName>
    </submittedName>
</protein>
<proteinExistence type="predicted"/>
<evidence type="ECO:0000313" key="1">
    <source>
        <dbReference type="EMBL" id="MPM63430.1"/>
    </source>
</evidence>
<dbReference type="AlphaFoldDB" id="A0A645BD85"/>
<dbReference type="EMBL" id="VSSQ01019411">
    <property type="protein sequence ID" value="MPM63430.1"/>
    <property type="molecule type" value="Genomic_DNA"/>
</dbReference>
<comment type="caution">
    <text evidence="1">The sequence shown here is derived from an EMBL/GenBank/DDBJ whole genome shotgun (WGS) entry which is preliminary data.</text>
</comment>
<reference evidence="1" key="1">
    <citation type="submission" date="2019-08" db="EMBL/GenBank/DDBJ databases">
        <authorList>
            <person name="Kucharzyk K."/>
            <person name="Murdoch R.W."/>
            <person name="Higgins S."/>
            <person name="Loffler F."/>
        </authorList>
    </citation>
    <scope>NUCLEOTIDE SEQUENCE</scope>
</reference>
<gene>
    <name evidence="1" type="ORF">SDC9_110310</name>
</gene>
<name>A0A645BD85_9ZZZZ</name>
<organism evidence="1">
    <name type="scientific">bioreactor metagenome</name>
    <dbReference type="NCBI Taxonomy" id="1076179"/>
    <lineage>
        <taxon>unclassified sequences</taxon>
        <taxon>metagenomes</taxon>
        <taxon>ecological metagenomes</taxon>
    </lineage>
</organism>
<accession>A0A645BD85</accession>
<sequence>MIQNNIFYSDFKSGDTYQGGRWDAIDIKTKTVQNLFSECSDGQLFTNNSFKNNIIYRKSGQYSIYLNGGWYNIDNIATTDKNNTYESFIKSDPLFVDAAGGNFTLSENSPALSGASENEYTPTYGYGHNQRSASSFGIN</sequence>